<protein>
    <submittedName>
        <fullName evidence="6">Patatin family protein</fullName>
    </submittedName>
</protein>
<evidence type="ECO:0000256" key="2">
    <source>
        <dbReference type="ARBA" id="ARBA00022963"/>
    </source>
</evidence>
<evidence type="ECO:0000313" key="7">
    <source>
        <dbReference type="Proteomes" id="UP000593601"/>
    </source>
</evidence>
<dbReference type="InterPro" id="IPR016035">
    <property type="entry name" value="Acyl_Trfase/lysoPLipase"/>
</dbReference>
<dbReference type="GO" id="GO:0016787">
    <property type="term" value="F:hydrolase activity"/>
    <property type="evidence" value="ECO:0007669"/>
    <property type="project" value="UniProtKB-UniRule"/>
</dbReference>
<dbReference type="KEGG" id="bliq:INP51_01340"/>
<sequence>MINAGLILEGGATRGVFTAGVLDYLMENDVYLSHVVGVSAGTCNGVDYISRQIGRSRDCMIHEDKKDGHAYMGASVLLKKHTLFDMDMVFDEYPNHLYPFDFKTYENSDMKGEWVVTNCLTGEPEYMDDKENRENLMTICRASCSMPIVSPMVYIGKVPYLDGGVSDSIPLKRMFSYGKDKNVVILTRNPGYRKKPFGRAEEKLYARALKDYPKMYEAFKNRYQVYNHSVKMAEKLEKEGKIFLIRPLENTVGRTETSYEKLMAFYRHGYDLMSEQFEKLVDYLNK</sequence>
<keyword evidence="3 4" id="KW-0443">Lipid metabolism</keyword>
<evidence type="ECO:0000259" key="5">
    <source>
        <dbReference type="PROSITE" id="PS51635"/>
    </source>
</evidence>
<dbReference type="CDD" id="cd07208">
    <property type="entry name" value="Pat_hypo_Ecoli_yjju_like"/>
    <property type="match status" value="1"/>
</dbReference>
<dbReference type="AlphaFoldDB" id="A0A7M2RHC9"/>
<evidence type="ECO:0000256" key="1">
    <source>
        <dbReference type="ARBA" id="ARBA00022801"/>
    </source>
</evidence>
<feature type="active site" description="Nucleophile" evidence="4">
    <location>
        <position position="39"/>
    </location>
</feature>
<gene>
    <name evidence="6" type="ORF">INP51_01340</name>
</gene>
<dbReference type="Gene3D" id="3.40.1090.10">
    <property type="entry name" value="Cytosolic phospholipase A2 catalytic domain"/>
    <property type="match status" value="2"/>
</dbReference>
<dbReference type="EMBL" id="CP063304">
    <property type="protein sequence ID" value="QOV19649.1"/>
    <property type="molecule type" value="Genomic_DNA"/>
</dbReference>
<accession>A0A7M2RHC9</accession>
<feature type="domain" description="PNPLA" evidence="5">
    <location>
        <begin position="6"/>
        <end position="175"/>
    </location>
</feature>
<keyword evidence="2 4" id="KW-0442">Lipid degradation</keyword>
<dbReference type="RefSeq" id="WP_193735969.1">
    <property type="nucleotide sequence ID" value="NZ_CP063304.1"/>
</dbReference>
<dbReference type="Proteomes" id="UP000593601">
    <property type="component" value="Chromosome"/>
</dbReference>
<proteinExistence type="predicted"/>
<evidence type="ECO:0000256" key="3">
    <source>
        <dbReference type="ARBA" id="ARBA00023098"/>
    </source>
</evidence>
<dbReference type="GO" id="GO:0016042">
    <property type="term" value="P:lipid catabolic process"/>
    <property type="evidence" value="ECO:0007669"/>
    <property type="project" value="UniProtKB-UniRule"/>
</dbReference>
<dbReference type="InterPro" id="IPR037483">
    <property type="entry name" value="YjjU-like"/>
</dbReference>
<dbReference type="InterPro" id="IPR002641">
    <property type="entry name" value="PNPLA_dom"/>
</dbReference>
<dbReference type="PROSITE" id="PS51635">
    <property type="entry name" value="PNPLA"/>
    <property type="match status" value="1"/>
</dbReference>
<dbReference type="Pfam" id="PF01734">
    <property type="entry name" value="Patatin"/>
    <property type="match status" value="2"/>
</dbReference>
<keyword evidence="1 4" id="KW-0378">Hydrolase</keyword>
<dbReference type="PANTHER" id="PTHR14226">
    <property type="entry name" value="NEUROPATHY TARGET ESTERASE/SWISS CHEESE D.MELANOGASTER"/>
    <property type="match status" value="1"/>
</dbReference>
<name>A0A7M2RHC9_9FIRM</name>
<feature type="short sequence motif" description="GXSXG" evidence="4">
    <location>
        <begin position="37"/>
        <end position="41"/>
    </location>
</feature>
<keyword evidence="7" id="KW-1185">Reference proteome</keyword>
<comment type="caution">
    <text evidence="4">Lacks conserved residue(s) required for the propagation of feature annotation.</text>
</comment>
<dbReference type="InterPro" id="IPR045943">
    <property type="entry name" value="DUF6363"/>
</dbReference>
<evidence type="ECO:0000256" key="4">
    <source>
        <dbReference type="PROSITE-ProRule" id="PRU01161"/>
    </source>
</evidence>
<reference evidence="6 7" key="1">
    <citation type="submission" date="2020-10" db="EMBL/GenBank/DDBJ databases">
        <title>Blautia liquoris sp.nov., isolated from the mud in a fermentation cellar used for the production of Chinese strong-flavoured liquor.</title>
        <authorList>
            <person name="Lu L."/>
        </authorList>
    </citation>
    <scope>NUCLEOTIDE SEQUENCE [LARGE SCALE GENOMIC DNA]</scope>
    <source>
        <strain evidence="6 7">LZLJ-3</strain>
    </source>
</reference>
<organism evidence="6 7">
    <name type="scientific">Blautia liquoris</name>
    <dbReference type="NCBI Taxonomy" id="2779518"/>
    <lineage>
        <taxon>Bacteria</taxon>
        <taxon>Bacillati</taxon>
        <taxon>Bacillota</taxon>
        <taxon>Clostridia</taxon>
        <taxon>Lachnospirales</taxon>
        <taxon>Lachnospiraceae</taxon>
        <taxon>Blautia</taxon>
    </lineage>
</organism>
<dbReference type="SUPFAM" id="SSF52151">
    <property type="entry name" value="FabD/lysophospholipase-like"/>
    <property type="match status" value="1"/>
</dbReference>
<evidence type="ECO:0000313" key="6">
    <source>
        <dbReference type="EMBL" id="QOV19649.1"/>
    </source>
</evidence>
<dbReference type="Pfam" id="PF19890">
    <property type="entry name" value="DUF6363"/>
    <property type="match status" value="1"/>
</dbReference>
<feature type="active site" description="Proton acceptor" evidence="4">
    <location>
        <position position="162"/>
    </location>
</feature>
<feature type="short sequence motif" description="DGA/G" evidence="4">
    <location>
        <begin position="162"/>
        <end position="164"/>
    </location>
</feature>
<dbReference type="InterPro" id="IPR050301">
    <property type="entry name" value="NTE"/>
</dbReference>
<dbReference type="PANTHER" id="PTHR14226:SF25">
    <property type="entry name" value="PHOSPHOESTERASE"/>
    <property type="match status" value="1"/>
</dbReference>